<dbReference type="eggNOG" id="COG1269">
    <property type="taxonomic scope" value="Bacteria"/>
</dbReference>
<dbReference type="AlphaFoldDB" id="E1QLL0"/>
<reference evidence="2 3" key="1">
    <citation type="journal article" date="2010" name="Stand. Genomic Sci.">
        <title>Complete genome sequence of Desulfarculus baarsii type strain (2st14).</title>
        <authorList>
            <person name="Sun H."/>
            <person name="Spring S."/>
            <person name="Lapidus A."/>
            <person name="Davenport K."/>
            <person name="Del Rio T.G."/>
            <person name="Tice H."/>
            <person name="Nolan M."/>
            <person name="Copeland A."/>
            <person name="Cheng J.F."/>
            <person name="Lucas S."/>
            <person name="Tapia R."/>
            <person name="Goodwin L."/>
            <person name="Pitluck S."/>
            <person name="Ivanova N."/>
            <person name="Pagani I."/>
            <person name="Mavromatis K."/>
            <person name="Ovchinnikova G."/>
            <person name="Pati A."/>
            <person name="Chen A."/>
            <person name="Palaniappan K."/>
            <person name="Hauser L."/>
            <person name="Chang Y.J."/>
            <person name="Jeffries C.D."/>
            <person name="Detter J.C."/>
            <person name="Han C."/>
            <person name="Rohde M."/>
            <person name="Brambilla E."/>
            <person name="Goker M."/>
            <person name="Woyke T."/>
            <person name="Bristow J."/>
            <person name="Eisen J.A."/>
            <person name="Markowitz V."/>
            <person name="Hugenholtz P."/>
            <person name="Kyrpides N.C."/>
            <person name="Klenk H.P."/>
            <person name="Land M."/>
        </authorList>
    </citation>
    <scope>NUCLEOTIDE SEQUENCE [LARGE SCALE GENOMIC DNA]</scope>
    <source>
        <strain evidence="3">ATCC 33931 / DSM 2075 / LMG 7858 / VKM B-1802 / 2st14</strain>
    </source>
</reference>
<evidence type="ECO:0000313" key="3">
    <source>
        <dbReference type="Proteomes" id="UP000009047"/>
    </source>
</evidence>
<keyword evidence="3" id="KW-1185">Reference proteome</keyword>
<dbReference type="Pfam" id="PF11984">
    <property type="entry name" value="DUF3485"/>
    <property type="match status" value="1"/>
</dbReference>
<evidence type="ECO:0000259" key="1">
    <source>
        <dbReference type="Pfam" id="PF11984"/>
    </source>
</evidence>
<accession>E1QLL0</accession>
<organism evidence="2 3">
    <name type="scientific">Desulfarculus baarsii (strain ATCC 33931 / DSM 2075 / LMG 7858 / VKM B-1802 / 2st14)</name>
    <dbReference type="NCBI Taxonomy" id="644282"/>
    <lineage>
        <taxon>Bacteria</taxon>
        <taxon>Pseudomonadati</taxon>
        <taxon>Thermodesulfobacteriota</taxon>
        <taxon>Desulfarculia</taxon>
        <taxon>Desulfarculales</taxon>
        <taxon>Desulfarculaceae</taxon>
        <taxon>Desulfarculus</taxon>
    </lineage>
</organism>
<feature type="domain" description="Methanolan biosynthesis EpsI" evidence="1">
    <location>
        <begin position="11"/>
        <end position="210"/>
    </location>
</feature>
<gene>
    <name evidence="2" type="ordered locus">Deba_3092</name>
</gene>
<evidence type="ECO:0000313" key="2">
    <source>
        <dbReference type="EMBL" id="ADK86445.1"/>
    </source>
</evidence>
<dbReference type="KEGG" id="dbr:Deba_3092"/>
<dbReference type="EMBL" id="CP002085">
    <property type="protein sequence ID" value="ADK86445.1"/>
    <property type="molecule type" value="Genomic_DNA"/>
</dbReference>
<dbReference type="HOGENOM" id="CLU_096773_0_0_7"/>
<protein>
    <submittedName>
        <fullName evidence="2">EpsI family protein</fullName>
    </submittedName>
</protein>
<dbReference type="InterPro" id="IPR014263">
    <property type="entry name" value="Methanolan_biosynth_EpsI"/>
</dbReference>
<proteinExistence type="predicted"/>
<sequence>MNKRRQGALWLAVGLMFLTAALAGLAVQARPTPTRAPLSALPQRLGPWLATAGDQRLDQAALALLNPSQHLLRSYAQGQDDFCAVFVAFFDSQREGRMIHSPLHCLPGEGWVVSRRERVRVDGPGGPWTVNHLILTRGLDELSVLYWYQGRGRVAASEYVDRARLIWDGLRHGRSDGALARVISLNQPAPAAALAMQKAFAARLIPALAAILPAGPDQPIGEGDGL</sequence>
<dbReference type="STRING" id="644282.Deba_3092"/>
<dbReference type="RefSeq" id="WP_013259882.1">
    <property type="nucleotide sequence ID" value="NC_014365.1"/>
</dbReference>
<dbReference type="OrthoDB" id="9797363at2"/>
<dbReference type="Proteomes" id="UP000009047">
    <property type="component" value="Chromosome"/>
</dbReference>
<name>E1QLL0_DESB2</name>
<dbReference type="NCBIfam" id="TIGR02914">
    <property type="entry name" value="EpsI_fam"/>
    <property type="match status" value="1"/>
</dbReference>